<comment type="subunit">
    <text evidence="10">Monomer.</text>
</comment>
<dbReference type="GO" id="GO:0004814">
    <property type="term" value="F:arginine-tRNA ligase activity"/>
    <property type="evidence" value="ECO:0007669"/>
    <property type="project" value="UniProtKB-UniRule"/>
</dbReference>
<evidence type="ECO:0000256" key="4">
    <source>
        <dbReference type="ARBA" id="ARBA00022598"/>
    </source>
</evidence>
<dbReference type="Gene3D" id="3.40.50.620">
    <property type="entry name" value="HUPs"/>
    <property type="match status" value="1"/>
</dbReference>
<evidence type="ECO:0000256" key="2">
    <source>
        <dbReference type="ARBA" id="ARBA00005594"/>
    </source>
</evidence>
<dbReference type="Proteomes" id="UP000215215">
    <property type="component" value="Unassembled WGS sequence"/>
</dbReference>
<dbReference type="SMART" id="SM01016">
    <property type="entry name" value="Arg_tRNA_synt_N"/>
    <property type="match status" value="1"/>
</dbReference>
<dbReference type="CDD" id="cd00671">
    <property type="entry name" value="ArgRS_core"/>
    <property type="match status" value="1"/>
</dbReference>
<dbReference type="Pfam" id="PF05746">
    <property type="entry name" value="DALR_1"/>
    <property type="match status" value="1"/>
</dbReference>
<dbReference type="InterPro" id="IPR035684">
    <property type="entry name" value="ArgRS_core"/>
</dbReference>
<keyword evidence="3 10" id="KW-0963">Cytoplasm</keyword>
<dbReference type="PANTHER" id="PTHR11956">
    <property type="entry name" value="ARGINYL-TRNA SYNTHETASE"/>
    <property type="match status" value="1"/>
</dbReference>
<proteinExistence type="inferred from homology"/>
<feature type="domain" description="DALR anticodon binding" evidence="12">
    <location>
        <begin position="399"/>
        <end position="516"/>
    </location>
</feature>
<dbReference type="SUPFAM" id="SSF52374">
    <property type="entry name" value="Nucleotidylyl transferase"/>
    <property type="match status" value="1"/>
</dbReference>
<name>A0A235BT60_UNCW3</name>
<dbReference type="InterPro" id="IPR008909">
    <property type="entry name" value="DALR_anticod-bd"/>
</dbReference>
<gene>
    <name evidence="10" type="primary">argS</name>
    <name evidence="14" type="ORF">CH333_05915</name>
</gene>
<dbReference type="SMART" id="SM00836">
    <property type="entry name" value="DALR_1"/>
    <property type="match status" value="1"/>
</dbReference>
<comment type="similarity">
    <text evidence="2 10 11">Belongs to the class-I aminoacyl-tRNA synthetase family.</text>
</comment>
<dbReference type="Pfam" id="PF03485">
    <property type="entry name" value="Arg_tRNA_synt_N"/>
    <property type="match status" value="1"/>
</dbReference>
<dbReference type="FunFam" id="1.10.730.10:FF:000008">
    <property type="entry name" value="Arginine--tRNA ligase"/>
    <property type="match status" value="1"/>
</dbReference>
<dbReference type="EMBL" id="NOZQ01000126">
    <property type="protein sequence ID" value="OYD15362.1"/>
    <property type="molecule type" value="Genomic_DNA"/>
</dbReference>
<dbReference type="InterPro" id="IPR036695">
    <property type="entry name" value="Arg-tRNA-synth_N_sf"/>
</dbReference>
<evidence type="ECO:0000256" key="8">
    <source>
        <dbReference type="ARBA" id="ARBA00023146"/>
    </source>
</evidence>
<dbReference type="InterPro" id="IPR001278">
    <property type="entry name" value="Arg-tRNA-ligase"/>
</dbReference>
<dbReference type="AlphaFoldDB" id="A0A235BT60"/>
<keyword evidence="8 10" id="KW-0030">Aminoacyl-tRNA synthetase</keyword>
<evidence type="ECO:0000256" key="9">
    <source>
        <dbReference type="ARBA" id="ARBA00049339"/>
    </source>
</evidence>
<dbReference type="NCBIfam" id="TIGR00456">
    <property type="entry name" value="argS"/>
    <property type="match status" value="1"/>
</dbReference>
<keyword evidence="6 10" id="KW-0067">ATP-binding</keyword>
<evidence type="ECO:0000256" key="10">
    <source>
        <dbReference type="HAMAP-Rule" id="MF_00123"/>
    </source>
</evidence>
<evidence type="ECO:0000313" key="15">
    <source>
        <dbReference type="Proteomes" id="UP000215215"/>
    </source>
</evidence>
<evidence type="ECO:0000259" key="12">
    <source>
        <dbReference type="SMART" id="SM00836"/>
    </source>
</evidence>
<keyword evidence="4 10" id="KW-0436">Ligase</keyword>
<dbReference type="InterPro" id="IPR005148">
    <property type="entry name" value="Arg-tRNA-synth_N"/>
</dbReference>
<dbReference type="Gene3D" id="3.30.1360.70">
    <property type="entry name" value="Arginyl tRNA synthetase N-terminal domain"/>
    <property type="match status" value="1"/>
</dbReference>
<comment type="catalytic activity">
    <reaction evidence="9 10">
        <text>tRNA(Arg) + L-arginine + ATP = L-arginyl-tRNA(Arg) + AMP + diphosphate</text>
        <dbReference type="Rhea" id="RHEA:20301"/>
        <dbReference type="Rhea" id="RHEA-COMP:9658"/>
        <dbReference type="Rhea" id="RHEA-COMP:9673"/>
        <dbReference type="ChEBI" id="CHEBI:30616"/>
        <dbReference type="ChEBI" id="CHEBI:32682"/>
        <dbReference type="ChEBI" id="CHEBI:33019"/>
        <dbReference type="ChEBI" id="CHEBI:78442"/>
        <dbReference type="ChEBI" id="CHEBI:78513"/>
        <dbReference type="ChEBI" id="CHEBI:456215"/>
        <dbReference type="EC" id="6.1.1.19"/>
    </reaction>
</comment>
<dbReference type="Gene3D" id="1.10.730.10">
    <property type="entry name" value="Isoleucyl-tRNA Synthetase, Domain 1"/>
    <property type="match status" value="1"/>
</dbReference>
<sequence length="516" mass="58219">MKMKDIIKEWLKESTGLPVEVATTRNPKLGDYTTNIAFSTGGDPRENARNILSNIKGKPDIVEKIETKNGFINIFLSKSALLGVIDTVRREGEFYGSCNKGDGRRILLEFVSANPTGPLEVPNGRAASIGDCLYRVLSFMGYSVDREYYVDNCGRQIKLLAESINARMSGEDVPEGRYRGDYINELSDEVRVLKPRDLEKFAVETILSQQRKTLTDFGVEFTNWVRESEIRKICPDIIGKLRKGGFIYEKDDAVWFTASSFGDEKDKVLIKSDGEFTYLTPDIAYHINKFERGYDTLIDILGPDHLGHILSLKGALEALGYPAGNLIVLISQWVTILEDGKKKRMSKREGRFVTLDEIISTIGKDVAKFIFLTRKRDSHLVFDMDVAKKESKENPVYYIQYAYARMSGIEGVARERGVGIDDSKTALLGNEEEMNILRKLIHFPEVLEEVERTFEPNHIPTYLTELASLFHTFYERHRVVSGDRDLSGARLALTAVIKQVLGNGLSLLGITAPERM</sequence>
<evidence type="ECO:0000259" key="13">
    <source>
        <dbReference type="SMART" id="SM01016"/>
    </source>
</evidence>
<dbReference type="SUPFAM" id="SSF55190">
    <property type="entry name" value="Arginyl-tRNA synthetase (ArgRS), N-terminal 'additional' domain"/>
    <property type="match status" value="1"/>
</dbReference>
<comment type="caution">
    <text evidence="14">The sequence shown here is derived from an EMBL/GenBank/DDBJ whole genome shotgun (WGS) entry which is preliminary data.</text>
</comment>
<accession>A0A235BT60</accession>
<evidence type="ECO:0000313" key="14">
    <source>
        <dbReference type="EMBL" id="OYD15362.1"/>
    </source>
</evidence>
<dbReference type="GO" id="GO:0006420">
    <property type="term" value="P:arginyl-tRNA aminoacylation"/>
    <property type="evidence" value="ECO:0007669"/>
    <property type="project" value="UniProtKB-UniRule"/>
</dbReference>
<dbReference type="GO" id="GO:0005737">
    <property type="term" value="C:cytoplasm"/>
    <property type="evidence" value="ECO:0007669"/>
    <property type="project" value="UniProtKB-SubCell"/>
</dbReference>
<dbReference type="Pfam" id="PF00750">
    <property type="entry name" value="tRNA-synt_1d"/>
    <property type="match status" value="2"/>
</dbReference>
<dbReference type="SUPFAM" id="SSF47323">
    <property type="entry name" value="Anticodon-binding domain of a subclass of class I aminoacyl-tRNA synthetases"/>
    <property type="match status" value="1"/>
</dbReference>
<dbReference type="HAMAP" id="MF_00123">
    <property type="entry name" value="Arg_tRNA_synth"/>
    <property type="match status" value="1"/>
</dbReference>
<keyword evidence="5 10" id="KW-0547">Nucleotide-binding</keyword>
<reference evidence="14 15" key="1">
    <citation type="submission" date="2017-07" db="EMBL/GenBank/DDBJ databases">
        <title>Recovery of genomes from metagenomes via a dereplication, aggregation, and scoring strategy.</title>
        <authorList>
            <person name="Sieber C.M."/>
            <person name="Probst A.J."/>
            <person name="Sharrar A."/>
            <person name="Thomas B.C."/>
            <person name="Hess M."/>
            <person name="Tringe S.G."/>
            <person name="Banfield J.F."/>
        </authorList>
    </citation>
    <scope>NUCLEOTIDE SEQUENCE [LARGE SCALE GENOMIC DNA]</scope>
    <source>
        <strain evidence="14">JGI_Cruoil_03_44_89</strain>
    </source>
</reference>
<evidence type="ECO:0000256" key="1">
    <source>
        <dbReference type="ARBA" id="ARBA00004496"/>
    </source>
</evidence>
<dbReference type="GO" id="GO:0005524">
    <property type="term" value="F:ATP binding"/>
    <property type="evidence" value="ECO:0007669"/>
    <property type="project" value="UniProtKB-UniRule"/>
</dbReference>
<evidence type="ECO:0000256" key="5">
    <source>
        <dbReference type="ARBA" id="ARBA00022741"/>
    </source>
</evidence>
<comment type="caution">
    <text evidence="10">Lacks conserved residue(s) required for the propagation of feature annotation.</text>
</comment>
<comment type="subcellular location">
    <subcellularLocation>
        <location evidence="1 10">Cytoplasm</location>
    </subcellularLocation>
</comment>
<dbReference type="InterPro" id="IPR009080">
    <property type="entry name" value="tRNAsynth_Ia_anticodon-bd"/>
</dbReference>
<dbReference type="EC" id="6.1.1.19" evidence="10"/>
<dbReference type="PRINTS" id="PR01038">
    <property type="entry name" value="TRNASYNTHARG"/>
</dbReference>
<evidence type="ECO:0000256" key="7">
    <source>
        <dbReference type="ARBA" id="ARBA00022917"/>
    </source>
</evidence>
<dbReference type="InterPro" id="IPR014729">
    <property type="entry name" value="Rossmann-like_a/b/a_fold"/>
</dbReference>
<protein>
    <recommendedName>
        <fullName evidence="10">Arginine--tRNA ligase</fullName>
        <ecNumber evidence="10">6.1.1.19</ecNumber>
    </recommendedName>
    <alternativeName>
        <fullName evidence="10">Arginyl-tRNA synthetase</fullName>
        <shortName evidence="10">ArgRS</shortName>
    </alternativeName>
</protein>
<keyword evidence="7 10" id="KW-0648">Protein biosynthesis</keyword>
<evidence type="ECO:0000256" key="11">
    <source>
        <dbReference type="RuleBase" id="RU363038"/>
    </source>
</evidence>
<evidence type="ECO:0000256" key="3">
    <source>
        <dbReference type="ARBA" id="ARBA00022490"/>
    </source>
</evidence>
<organism evidence="14 15">
    <name type="scientific">candidate division WOR-3 bacterium JGI_Cruoil_03_44_89</name>
    <dbReference type="NCBI Taxonomy" id="1973748"/>
    <lineage>
        <taxon>Bacteria</taxon>
        <taxon>Bacteria division WOR-3</taxon>
    </lineage>
</organism>
<dbReference type="PANTHER" id="PTHR11956:SF5">
    <property type="entry name" value="ARGININE--TRNA LIGASE, CYTOPLASMIC"/>
    <property type="match status" value="1"/>
</dbReference>
<evidence type="ECO:0000256" key="6">
    <source>
        <dbReference type="ARBA" id="ARBA00022840"/>
    </source>
</evidence>
<feature type="domain" description="Arginyl tRNA synthetase N-terminal" evidence="13">
    <location>
        <begin position="1"/>
        <end position="76"/>
    </location>
</feature>